<dbReference type="PANTHER" id="PTHR11644:SF2">
    <property type="entry name" value="CYTIDINE DEAMINASE"/>
    <property type="match status" value="1"/>
</dbReference>
<keyword evidence="3" id="KW-0378">Hydrolase</keyword>
<dbReference type="GO" id="GO:0008270">
    <property type="term" value="F:zinc ion binding"/>
    <property type="evidence" value="ECO:0007669"/>
    <property type="project" value="InterPro"/>
</dbReference>
<dbReference type="GO" id="GO:0004126">
    <property type="term" value="F:cytidine deaminase activity"/>
    <property type="evidence" value="ECO:0007669"/>
    <property type="project" value="UniProtKB-ARBA"/>
</dbReference>
<dbReference type="Pfam" id="PF00383">
    <property type="entry name" value="dCMP_cyt_deam_1"/>
    <property type="match status" value="1"/>
</dbReference>
<comment type="similarity">
    <text evidence="1">Belongs to the cytidine and deoxycytidylate deaminase family.</text>
</comment>
<dbReference type="PROSITE" id="PS00903">
    <property type="entry name" value="CYT_DCMP_DEAMINASES_1"/>
    <property type="match status" value="1"/>
</dbReference>
<evidence type="ECO:0000256" key="1">
    <source>
        <dbReference type="ARBA" id="ARBA00006576"/>
    </source>
</evidence>
<dbReference type="AlphaFoldDB" id="A0A1G1XL18"/>
<dbReference type="STRING" id="1797529.A2570_00320"/>
<dbReference type="InterPro" id="IPR002125">
    <property type="entry name" value="CMP_dCMP_dom"/>
</dbReference>
<evidence type="ECO:0000259" key="5">
    <source>
        <dbReference type="PROSITE" id="PS51747"/>
    </source>
</evidence>
<dbReference type="PROSITE" id="PS51747">
    <property type="entry name" value="CYT_DCMP_DEAMINASES_2"/>
    <property type="match status" value="1"/>
</dbReference>
<evidence type="ECO:0000256" key="4">
    <source>
        <dbReference type="ARBA" id="ARBA00022833"/>
    </source>
</evidence>
<keyword evidence="2" id="KW-0479">Metal-binding</keyword>
<feature type="domain" description="CMP/dCMP-type deaminase" evidence="5">
    <location>
        <begin position="4"/>
        <end position="142"/>
    </location>
</feature>
<proteinExistence type="inferred from homology"/>
<name>A0A1G1XL18_9BACT</name>
<dbReference type="GO" id="GO:0072527">
    <property type="term" value="P:pyrimidine-containing compound metabolic process"/>
    <property type="evidence" value="ECO:0007669"/>
    <property type="project" value="UniProtKB-ARBA"/>
</dbReference>
<organism evidence="6 7">
    <name type="scientific">Candidatus Brennerbacteria bacterium RIFOXYD1_FULL_41_16</name>
    <dbReference type="NCBI Taxonomy" id="1797529"/>
    <lineage>
        <taxon>Bacteria</taxon>
        <taxon>Candidatus Brenneribacteriota</taxon>
    </lineage>
</organism>
<dbReference type="Proteomes" id="UP000178570">
    <property type="component" value="Unassembled WGS sequence"/>
</dbReference>
<dbReference type="Gene3D" id="3.40.140.10">
    <property type="entry name" value="Cytidine Deaminase, domain 2"/>
    <property type="match status" value="1"/>
</dbReference>
<dbReference type="InterPro" id="IPR050202">
    <property type="entry name" value="Cyt/Deoxycyt_deaminase"/>
</dbReference>
<keyword evidence="4" id="KW-0862">Zinc</keyword>
<sequence length="142" mass="15551">MTQEQEIKLIQAAQEGVKNAFTGTNQPGDFRVGSAVLTKDGNIYSSGQYASDTHSLTLHAEQAALAHAAAHGEYEIVVIATTANETAGGDKPVYPCHMCKQLLWESYIRSKQNVEIIIVSNKGEVLERFKLLDIIDHPWPTA</sequence>
<dbReference type="GO" id="GO:0005829">
    <property type="term" value="C:cytosol"/>
    <property type="evidence" value="ECO:0007669"/>
    <property type="project" value="TreeGrafter"/>
</dbReference>
<accession>A0A1G1XL18</accession>
<protein>
    <recommendedName>
        <fullName evidence="5">CMP/dCMP-type deaminase domain-containing protein</fullName>
    </recommendedName>
</protein>
<evidence type="ECO:0000256" key="2">
    <source>
        <dbReference type="ARBA" id="ARBA00022723"/>
    </source>
</evidence>
<comment type="caution">
    <text evidence="6">The sequence shown here is derived from an EMBL/GenBank/DDBJ whole genome shotgun (WGS) entry which is preliminary data.</text>
</comment>
<gene>
    <name evidence="6" type="ORF">A2570_00320</name>
</gene>
<evidence type="ECO:0000313" key="7">
    <source>
        <dbReference type="Proteomes" id="UP000178570"/>
    </source>
</evidence>
<evidence type="ECO:0000256" key="3">
    <source>
        <dbReference type="ARBA" id="ARBA00022801"/>
    </source>
</evidence>
<dbReference type="SUPFAM" id="SSF53927">
    <property type="entry name" value="Cytidine deaminase-like"/>
    <property type="match status" value="1"/>
</dbReference>
<reference evidence="6 7" key="1">
    <citation type="journal article" date="2016" name="Nat. Commun.">
        <title>Thousands of microbial genomes shed light on interconnected biogeochemical processes in an aquifer system.</title>
        <authorList>
            <person name="Anantharaman K."/>
            <person name="Brown C.T."/>
            <person name="Hug L.A."/>
            <person name="Sharon I."/>
            <person name="Castelle C.J."/>
            <person name="Probst A.J."/>
            <person name="Thomas B.C."/>
            <person name="Singh A."/>
            <person name="Wilkins M.J."/>
            <person name="Karaoz U."/>
            <person name="Brodie E.L."/>
            <person name="Williams K.H."/>
            <person name="Hubbard S.S."/>
            <person name="Banfield J.F."/>
        </authorList>
    </citation>
    <scope>NUCLEOTIDE SEQUENCE [LARGE SCALE GENOMIC DNA]</scope>
</reference>
<dbReference type="InterPro" id="IPR016193">
    <property type="entry name" value="Cytidine_deaminase-like"/>
</dbReference>
<evidence type="ECO:0000313" key="6">
    <source>
        <dbReference type="EMBL" id="OGY40845.1"/>
    </source>
</evidence>
<dbReference type="GO" id="GO:0042802">
    <property type="term" value="F:identical protein binding"/>
    <property type="evidence" value="ECO:0007669"/>
    <property type="project" value="UniProtKB-ARBA"/>
</dbReference>
<dbReference type="InterPro" id="IPR016192">
    <property type="entry name" value="APOBEC/CMP_deaminase_Zn-bd"/>
</dbReference>
<dbReference type="PANTHER" id="PTHR11644">
    <property type="entry name" value="CYTIDINE DEAMINASE"/>
    <property type="match status" value="1"/>
</dbReference>
<dbReference type="EMBL" id="MHHY01000004">
    <property type="protein sequence ID" value="OGY40845.1"/>
    <property type="molecule type" value="Genomic_DNA"/>
</dbReference>
<dbReference type="GO" id="GO:0055086">
    <property type="term" value="P:nucleobase-containing small molecule metabolic process"/>
    <property type="evidence" value="ECO:0007669"/>
    <property type="project" value="UniProtKB-ARBA"/>
</dbReference>